<evidence type="ECO:0000313" key="3">
    <source>
        <dbReference type="Proteomes" id="UP000288012"/>
    </source>
</evidence>
<dbReference type="EMBL" id="RZGR01000037">
    <property type="protein sequence ID" value="RUQ81589.1"/>
    <property type="molecule type" value="Genomic_DNA"/>
</dbReference>
<dbReference type="RefSeq" id="WP_127057395.1">
    <property type="nucleotide sequence ID" value="NZ_RZGR01000037.1"/>
</dbReference>
<dbReference type="CDD" id="cd22643">
    <property type="entry name" value="DotY_NTD"/>
    <property type="match status" value="1"/>
</dbReference>
<dbReference type="InterPro" id="IPR049927">
    <property type="entry name" value="DotY_N"/>
</dbReference>
<name>A0A3S0XS20_9GAMM</name>
<keyword evidence="3" id="KW-1185">Reference proteome</keyword>
<gene>
    <name evidence="2" type="ORF">EKM59_10225</name>
</gene>
<sequence length="229" mass="24913">MALESARLQGGTLPSTASLYKIMEIATTSEASGYFYTQFNEVLSKAGLGKNMPAIASEIGNFAENIAWQKESATSPWSGDTRMPSSFQNLHQNLAADAAKTIEKTEIAFHFAISQDSQIIRGYTSDGVDADESTVAAMDKLFNAWLAGNNLISKGGVIYHVDEAGELRQEQGQPLKISSAEFGDLLEDANKGFAQFIHKNNDSINFSLQRHAYPEPTQEAREEEAPTPG</sequence>
<protein>
    <recommendedName>
        <fullName evidence="4">Type IV secretion protein Dot</fullName>
    </recommendedName>
</protein>
<proteinExistence type="predicted"/>
<dbReference type="InterPro" id="IPR056465">
    <property type="entry name" value="DotY"/>
</dbReference>
<dbReference type="AlphaFoldDB" id="A0A3S0XS20"/>
<feature type="compositionally biased region" description="Basic and acidic residues" evidence="1">
    <location>
        <begin position="218"/>
        <end position="229"/>
    </location>
</feature>
<accession>A0A3S0XS20</accession>
<evidence type="ECO:0008006" key="4">
    <source>
        <dbReference type="Google" id="ProtNLM"/>
    </source>
</evidence>
<feature type="region of interest" description="Disordered" evidence="1">
    <location>
        <begin position="210"/>
        <end position="229"/>
    </location>
</feature>
<dbReference type="Pfam" id="PF23131">
    <property type="entry name" value="DotY"/>
    <property type="match status" value="1"/>
</dbReference>
<dbReference type="Proteomes" id="UP000288012">
    <property type="component" value="Unassembled WGS sequence"/>
</dbReference>
<comment type="caution">
    <text evidence="2">The sequence shown here is derived from an EMBL/GenBank/DDBJ whole genome shotgun (WGS) entry which is preliminary data.</text>
</comment>
<evidence type="ECO:0000256" key="1">
    <source>
        <dbReference type="SAM" id="MobiDB-lite"/>
    </source>
</evidence>
<organism evidence="2 3">
    <name type="scientific">Legionella septentrionalis</name>
    <dbReference type="NCBI Taxonomy" id="2498109"/>
    <lineage>
        <taxon>Bacteria</taxon>
        <taxon>Pseudomonadati</taxon>
        <taxon>Pseudomonadota</taxon>
        <taxon>Gammaproteobacteria</taxon>
        <taxon>Legionellales</taxon>
        <taxon>Legionellaceae</taxon>
        <taxon>Legionella</taxon>
    </lineage>
</organism>
<reference evidence="2 3" key="1">
    <citation type="submission" date="2018-12" db="EMBL/GenBank/DDBJ databases">
        <title>Legionella sp,whole genome shotgun sequence.</title>
        <authorList>
            <person name="Wu H."/>
        </authorList>
    </citation>
    <scope>NUCLEOTIDE SEQUENCE [LARGE SCALE GENOMIC DNA]</scope>
    <source>
        <strain evidence="3">km714</strain>
    </source>
</reference>
<evidence type="ECO:0000313" key="2">
    <source>
        <dbReference type="EMBL" id="RUQ81589.1"/>
    </source>
</evidence>